<feature type="transmembrane region" description="Helical" evidence="10">
    <location>
        <begin position="24"/>
        <end position="42"/>
    </location>
</feature>
<dbReference type="PROSITE" id="PS50928">
    <property type="entry name" value="ABC_TM1"/>
    <property type="match status" value="1"/>
</dbReference>
<proteinExistence type="inferred from homology"/>
<name>A0A1N6SJR1_9SPIO</name>
<dbReference type="STRING" id="159291.SAMN05920897_108113"/>
<evidence type="ECO:0000313" key="13">
    <source>
        <dbReference type="Proteomes" id="UP000186400"/>
    </source>
</evidence>
<keyword evidence="9 10" id="KW-0472">Membrane</keyword>
<dbReference type="GO" id="GO:0043190">
    <property type="term" value="C:ATP-binding cassette (ABC) transporter complex"/>
    <property type="evidence" value="ECO:0007669"/>
    <property type="project" value="InterPro"/>
</dbReference>
<dbReference type="OrthoDB" id="9774451at2"/>
<dbReference type="PANTHER" id="PTHR30614:SF20">
    <property type="entry name" value="GLUTAMINE TRANSPORT SYSTEM PERMEASE PROTEIN GLNP"/>
    <property type="match status" value="1"/>
</dbReference>
<dbReference type="EMBL" id="FTMS01000008">
    <property type="protein sequence ID" value="SIQ41331.1"/>
    <property type="molecule type" value="Genomic_DNA"/>
</dbReference>
<gene>
    <name evidence="12" type="ORF">SAMN05920897_108113</name>
</gene>
<feature type="transmembrane region" description="Helical" evidence="10">
    <location>
        <begin position="126"/>
        <end position="146"/>
    </location>
</feature>
<evidence type="ECO:0000256" key="2">
    <source>
        <dbReference type="ARBA" id="ARBA00004429"/>
    </source>
</evidence>
<evidence type="ECO:0000256" key="9">
    <source>
        <dbReference type="ARBA" id="ARBA00023136"/>
    </source>
</evidence>
<evidence type="ECO:0000256" key="3">
    <source>
        <dbReference type="ARBA" id="ARBA00010072"/>
    </source>
</evidence>
<organism evidence="12 13">
    <name type="scientific">Alkalispirochaeta americana</name>
    <dbReference type="NCBI Taxonomy" id="159291"/>
    <lineage>
        <taxon>Bacteria</taxon>
        <taxon>Pseudomonadati</taxon>
        <taxon>Spirochaetota</taxon>
        <taxon>Spirochaetia</taxon>
        <taxon>Spirochaetales</taxon>
        <taxon>Spirochaetaceae</taxon>
        <taxon>Alkalispirochaeta</taxon>
    </lineage>
</organism>
<protein>
    <submittedName>
        <fullName evidence="12">Amino acid ABC transporter membrane protein 1, PAAT family</fullName>
    </submittedName>
</protein>
<feature type="domain" description="ABC transmembrane type-1" evidence="11">
    <location>
        <begin position="78"/>
        <end position="265"/>
    </location>
</feature>
<keyword evidence="4 10" id="KW-0813">Transport</keyword>
<dbReference type="Pfam" id="PF00528">
    <property type="entry name" value="BPD_transp_1"/>
    <property type="match status" value="1"/>
</dbReference>
<dbReference type="GO" id="GO:0006865">
    <property type="term" value="P:amino acid transport"/>
    <property type="evidence" value="ECO:0007669"/>
    <property type="project" value="UniProtKB-KW"/>
</dbReference>
<dbReference type="NCBIfam" id="TIGR01726">
    <property type="entry name" value="HEQRo_perm_3TM"/>
    <property type="match status" value="1"/>
</dbReference>
<evidence type="ECO:0000259" key="11">
    <source>
        <dbReference type="PROSITE" id="PS50928"/>
    </source>
</evidence>
<dbReference type="RefSeq" id="WP_076488719.1">
    <property type="nucleotide sequence ID" value="NZ_FTMS01000008.1"/>
</dbReference>
<dbReference type="AlphaFoldDB" id="A0A1N6SJR1"/>
<comment type="subcellular location">
    <subcellularLocation>
        <location evidence="2">Cell inner membrane</location>
        <topology evidence="2">Multi-pass membrane protein</topology>
    </subcellularLocation>
    <subcellularLocation>
        <location evidence="10">Cell membrane</location>
        <topology evidence="10">Multi-pass membrane protein</topology>
    </subcellularLocation>
</comment>
<feature type="transmembrane region" description="Helical" evidence="10">
    <location>
        <begin position="84"/>
        <end position="105"/>
    </location>
</feature>
<dbReference type="Gene3D" id="1.10.3720.10">
    <property type="entry name" value="MetI-like"/>
    <property type="match status" value="1"/>
</dbReference>
<dbReference type="CDD" id="cd06261">
    <property type="entry name" value="TM_PBP2"/>
    <property type="match status" value="1"/>
</dbReference>
<feature type="transmembrane region" description="Helical" evidence="10">
    <location>
        <begin position="246"/>
        <end position="268"/>
    </location>
</feature>
<dbReference type="InterPro" id="IPR043429">
    <property type="entry name" value="ArtM/GltK/GlnP/TcyL/YhdX-like"/>
</dbReference>
<evidence type="ECO:0000256" key="10">
    <source>
        <dbReference type="RuleBase" id="RU363032"/>
    </source>
</evidence>
<dbReference type="InterPro" id="IPR000515">
    <property type="entry name" value="MetI-like"/>
</dbReference>
<evidence type="ECO:0000256" key="6">
    <source>
        <dbReference type="ARBA" id="ARBA00022692"/>
    </source>
</evidence>
<keyword evidence="6 10" id="KW-0812">Transmembrane</keyword>
<evidence type="ECO:0000313" key="12">
    <source>
        <dbReference type="EMBL" id="SIQ41331.1"/>
    </source>
</evidence>
<dbReference type="InterPro" id="IPR035906">
    <property type="entry name" value="MetI-like_sf"/>
</dbReference>
<dbReference type="GO" id="GO:0022857">
    <property type="term" value="F:transmembrane transporter activity"/>
    <property type="evidence" value="ECO:0007669"/>
    <property type="project" value="InterPro"/>
</dbReference>
<keyword evidence="8 10" id="KW-1133">Transmembrane helix</keyword>
<evidence type="ECO:0000256" key="1">
    <source>
        <dbReference type="ARBA" id="ARBA00003159"/>
    </source>
</evidence>
<keyword evidence="7" id="KW-0029">Amino-acid transport</keyword>
<dbReference type="SUPFAM" id="SSF161098">
    <property type="entry name" value="MetI-like"/>
    <property type="match status" value="1"/>
</dbReference>
<dbReference type="Proteomes" id="UP000186400">
    <property type="component" value="Unassembled WGS sequence"/>
</dbReference>
<evidence type="ECO:0000256" key="4">
    <source>
        <dbReference type="ARBA" id="ARBA00022448"/>
    </source>
</evidence>
<dbReference type="InterPro" id="IPR010065">
    <property type="entry name" value="AA_ABC_transptr_permease_3TM"/>
</dbReference>
<reference evidence="12 13" key="1">
    <citation type="submission" date="2017-01" db="EMBL/GenBank/DDBJ databases">
        <authorList>
            <person name="Mah S.A."/>
            <person name="Swanson W.J."/>
            <person name="Moy G.W."/>
            <person name="Vacquier V.D."/>
        </authorList>
    </citation>
    <scope>NUCLEOTIDE SEQUENCE [LARGE SCALE GENOMIC DNA]</scope>
    <source>
        <strain evidence="12 13">ASpG1</strain>
    </source>
</reference>
<evidence type="ECO:0000256" key="5">
    <source>
        <dbReference type="ARBA" id="ARBA00022475"/>
    </source>
</evidence>
<keyword evidence="5" id="KW-1003">Cell membrane</keyword>
<accession>A0A1N6SJR1</accession>
<comment type="function">
    <text evidence="1">Part of the binding-protein-dependent transport system for glutamine; probably responsible for the translocation of the substrate across the membrane.</text>
</comment>
<evidence type="ECO:0000256" key="8">
    <source>
        <dbReference type="ARBA" id="ARBA00022989"/>
    </source>
</evidence>
<sequence length="280" mass="30817">MIFSDALLSIPAPRRLRRWLRSPWADLAAFLVIATVVAALMAHNTAALGYRWQWHRVPRYLYTVTDRGWQAGPLLQGLAVTMRLTAVSLVLSLGVAMVTALFRLSSSVLARGIARVYLEVIRNTPLIVQLFFTYFVIAPLIGMDGWTSAVIALSLFEGAYASEIIRGGIVSLPRGQWEAAYSTGLSRGDALRFIILPQAFRRILPPLVGQAISLIKDSALVSTIAIYDLTMRGQVVVAQTFLAFEIWFVVAGIYLVITISLSVAVSLLKHTLGDPHEQHS</sequence>
<comment type="similarity">
    <text evidence="3">Belongs to the binding-protein-dependent transport system permease family. HisMQ subfamily.</text>
</comment>
<evidence type="ECO:0000256" key="7">
    <source>
        <dbReference type="ARBA" id="ARBA00022970"/>
    </source>
</evidence>
<keyword evidence="13" id="KW-1185">Reference proteome</keyword>
<dbReference type="PANTHER" id="PTHR30614">
    <property type="entry name" value="MEMBRANE COMPONENT OF AMINO ACID ABC TRANSPORTER"/>
    <property type="match status" value="1"/>
</dbReference>